<dbReference type="Pfam" id="PF08447">
    <property type="entry name" value="PAS_3"/>
    <property type="match status" value="1"/>
</dbReference>
<dbReference type="InterPro" id="IPR001610">
    <property type="entry name" value="PAC"/>
</dbReference>
<dbReference type="Gene3D" id="3.30.565.10">
    <property type="entry name" value="Histidine kinase-like ATPase, C-terminal domain"/>
    <property type="match status" value="1"/>
</dbReference>
<evidence type="ECO:0000256" key="1">
    <source>
        <dbReference type="ARBA" id="ARBA00000085"/>
    </source>
</evidence>
<dbReference type="Proteomes" id="UP000199310">
    <property type="component" value="Unassembled WGS sequence"/>
</dbReference>
<evidence type="ECO:0000256" key="3">
    <source>
        <dbReference type="ARBA" id="ARBA00022553"/>
    </source>
</evidence>
<dbReference type="InterPro" id="IPR035965">
    <property type="entry name" value="PAS-like_dom_sf"/>
</dbReference>
<dbReference type="AlphaFoldDB" id="A0A1I0SAA8"/>
<evidence type="ECO:0000313" key="11">
    <source>
        <dbReference type="EMBL" id="SEW53313.1"/>
    </source>
</evidence>
<keyword evidence="12" id="KW-1185">Reference proteome</keyword>
<accession>A0A1I0SAA8</accession>
<gene>
    <name evidence="11" type="ORF">SAMN04488122_5412</name>
</gene>
<dbReference type="CDD" id="cd00082">
    <property type="entry name" value="HisKA"/>
    <property type="match status" value="1"/>
</dbReference>
<name>A0A1I0SAA8_9BACT</name>
<dbReference type="STRING" id="29529.SAMN04488122_5412"/>
<dbReference type="EMBL" id="FOJG01000002">
    <property type="protein sequence ID" value="SEW53313.1"/>
    <property type="molecule type" value="Genomic_DNA"/>
</dbReference>
<dbReference type="NCBIfam" id="TIGR00229">
    <property type="entry name" value="sensory_box"/>
    <property type="match status" value="2"/>
</dbReference>
<feature type="compositionally biased region" description="Polar residues" evidence="7">
    <location>
        <begin position="11"/>
        <end position="20"/>
    </location>
</feature>
<reference evidence="12" key="1">
    <citation type="submission" date="2016-10" db="EMBL/GenBank/DDBJ databases">
        <authorList>
            <person name="Varghese N."/>
            <person name="Submissions S."/>
        </authorList>
    </citation>
    <scope>NUCLEOTIDE SEQUENCE [LARGE SCALE GENOMIC DNA]</scope>
    <source>
        <strain evidence="12">DSM 3695</strain>
    </source>
</reference>
<keyword evidence="3" id="KW-0597">Phosphoprotein</keyword>
<dbReference type="InterPro" id="IPR000700">
    <property type="entry name" value="PAS-assoc_C"/>
</dbReference>
<evidence type="ECO:0000259" key="10">
    <source>
        <dbReference type="PROSITE" id="PS50113"/>
    </source>
</evidence>
<dbReference type="PANTHER" id="PTHR43304">
    <property type="entry name" value="PHYTOCHROME-LIKE PROTEIN CPH1"/>
    <property type="match status" value="1"/>
</dbReference>
<evidence type="ECO:0000256" key="7">
    <source>
        <dbReference type="SAM" id="MobiDB-lite"/>
    </source>
</evidence>
<dbReference type="Pfam" id="PF00512">
    <property type="entry name" value="HisKA"/>
    <property type="match status" value="1"/>
</dbReference>
<dbReference type="InterPro" id="IPR013656">
    <property type="entry name" value="PAS_4"/>
</dbReference>
<feature type="domain" description="PAC" evidence="10">
    <location>
        <begin position="357"/>
        <end position="409"/>
    </location>
</feature>
<feature type="domain" description="Histidine kinase" evidence="8">
    <location>
        <begin position="438"/>
        <end position="665"/>
    </location>
</feature>
<evidence type="ECO:0000256" key="6">
    <source>
        <dbReference type="SAM" id="Coils"/>
    </source>
</evidence>
<keyword evidence="6" id="KW-0175">Coiled coil</keyword>
<dbReference type="SMART" id="SM00387">
    <property type="entry name" value="HATPase_c"/>
    <property type="match status" value="1"/>
</dbReference>
<dbReference type="PROSITE" id="PS50112">
    <property type="entry name" value="PAS"/>
    <property type="match status" value="1"/>
</dbReference>
<evidence type="ECO:0000259" key="9">
    <source>
        <dbReference type="PROSITE" id="PS50112"/>
    </source>
</evidence>
<dbReference type="SUPFAM" id="SSF47384">
    <property type="entry name" value="Homodimeric domain of signal transducing histidine kinase"/>
    <property type="match status" value="1"/>
</dbReference>
<dbReference type="SMART" id="SM00091">
    <property type="entry name" value="PAS"/>
    <property type="match status" value="2"/>
</dbReference>
<dbReference type="SMART" id="SM00086">
    <property type="entry name" value="PAC"/>
    <property type="match status" value="1"/>
</dbReference>
<dbReference type="PANTHER" id="PTHR43304:SF1">
    <property type="entry name" value="PAC DOMAIN-CONTAINING PROTEIN"/>
    <property type="match status" value="1"/>
</dbReference>
<dbReference type="PROSITE" id="PS50113">
    <property type="entry name" value="PAC"/>
    <property type="match status" value="2"/>
</dbReference>
<dbReference type="Pfam" id="PF02518">
    <property type="entry name" value="HATPase_c"/>
    <property type="match status" value="1"/>
</dbReference>
<keyword evidence="5" id="KW-0418">Kinase</keyword>
<dbReference type="GO" id="GO:0000155">
    <property type="term" value="F:phosphorelay sensor kinase activity"/>
    <property type="evidence" value="ECO:0007669"/>
    <property type="project" value="InterPro"/>
</dbReference>
<dbReference type="SUPFAM" id="SSF55874">
    <property type="entry name" value="ATPase domain of HSP90 chaperone/DNA topoisomerase II/histidine kinase"/>
    <property type="match status" value="1"/>
</dbReference>
<feature type="region of interest" description="Disordered" evidence="7">
    <location>
        <begin position="1"/>
        <end position="20"/>
    </location>
</feature>
<dbReference type="Gene3D" id="1.10.287.130">
    <property type="match status" value="1"/>
</dbReference>
<evidence type="ECO:0000313" key="12">
    <source>
        <dbReference type="Proteomes" id="UP000199310"/>
    </source>
</evidence>
<dbReference type="CDD" id="cd00130">
    <property type="entry name" value="PAS"/>
    <property type="match status" value="2"/>
</dbReference>
<dbReference type="InterPro" id="IPR004358">
    <property type="entry name" value="Sig_transdc_His_kin-like_C"/>
</dbReference>
<protein>
    <recommendedName>
        <fullName evidence="2">histidine kinase</fullName>
        <ecNumber evidence="2">2.7.13.3</ecNumber>
    </recommendedName>
</protein>
<keyword evidence="4" id="KW-0808">Transferase</keyword>
<feature type="domain" description="PAS" evidence="9">
    <location>
        <begin position="283"/>
        <end position="354"/>
    </location>
</feature>
<dbReference type="PROSITE" id="PS50109">
    <property type="entry name" value="HIS_KIN"/>
    <property type="match status" value="1"/>
</dbReference>
<proteinExistence type="predicted"/>
<dbReference type="Pfam" id="PF08448">
    <property type="entry name" value="PAS_4"/>
    <property type="match status" value="2"/>
</dbReference>
<dbReference type="InterPro" id="IPR052162">
    <property type="entry name" value="Sensor_kinase/Photoreceptor"/>
</dbReference>
<dbReference type="PRINTS" id="PR00344">
    <property type="entry name" value="BCTRLSENSOR"/>
</dbReference>
<comment type="catalytic activity">
    <reaction evidence="1">
        <text>ATP + protein L-histidine = ADP + protein N-phospho-L-histidine.</text>
        <dbReference type="EC" id="2.7.13.3"/>
    </reaction>
</comment>
<sequence length="667" mass="75548">MLEYTKPDLPSGSSSSANGLLTDSEQRFRNMLLQSPAGFAILSGQDMVVEFVNQAMLRLWKGDADIVGKPLLELMPEMGGQSFPTLIQTVYRTGQPHHSYEEKVTLQNSETDAYYDYVYQPLFAADGTVTGVSVMATDVTVQVEDRKKVKESEARFRALVMATTEMRYRMSPDWKEMWELQGMGFLKDVKSPISHWDAHYVPEEEKPRLWAAIQTAIASKTIFEMEHRVLRADGSPGWAFSRAVPILGSSGEIVEWFGAARDITIRKQMDEALQQAKEDLEGYKRLYETITNNTPDLIYVLDVNYRFTYANEALLTMWGKTWEQGIGKSLLENGYEPWHAEMHEREIDQVVATRKSVRGEVSFPHAVLGKRIYDYIFVPVVNEEGDVEAVAGTTRDITEIRLAEEALRRSREELEVLVEDRTRALHRSNEDLRQFAHVSSHDMKEPVRKIVLFAGLLTDECGHQLDTKSARYLAKISDSAKRIYSMIEGILSFSSFQEVDLEVGQVDLNSILKEVESDFEVVIREKQASIEYTDLPLIAGFPLLTSQLFSNLISNALKFSTPERDPVIRISAAPVLVEELLKEKLDERRHYVKIVVSDNGIGFNEQYADKIFQIFSRLNSKDQFEGTGLGLALCRKISERHGGTIWANGKEKEGATFSIILPTPDPA</sequence>
<feature type="coiled-coil region" evidence="6">
    <location>
        <begin position="266"/>
        <end position="293"/>
    </location>
</feature>
<dbReference type="InterPro" id="IPR013655">
    <property type="entry name" value="PAS_fold_3"/>
</dbReference>
<dbReference type="SUPFAM" id="SSF55785">
    <property type="entry name" value="PYP-like sensor domain (PAS domain)"/>
    <property type="match status" value="3"/>
</dbReference>
<evidence type="ECO:0000256" key="2">
    <source>
        <dbReference type="ARBA" id="ARBA00012438"/>
    </source>
</evidence>
<dbReference type="SMART" id="SM00388">
    <property type="entry name" value="HisKA"/>
    <property type="match status" value="1"/>
</dbReference>
<organism evidence="11 12">
    <name type="scientific">Chitinophaga arvensicola</name>
    <dbReference type="NCBI Taxonomy" id="29529"/>
    <lineage>
        <taxon>Bacteria</taxon>
        <taxon>Pseudomonadati</taxon>
        <taxon>Bacteroidota</taxon>
        <taxon>Chitinophagia</taxon>
        <taxon>Chitinophagales</taxon>
        <taxon>Chitinophagaceae</taxon>
        <taxon>Chitinophaga</taxon>
    </lineage>
</organism>
<dbReference type="RefSeq" id="WP_089900409.1">
    <property type="nucleotide sequence ID" value="NZ_FOJG01000002.1"/>
</dbReference>
<feature type="domain" description="PAC" evidence="10">
    <location>
        <begin position="223"/>
        <end position="275"/>
    </location>
</feature>
<dbReference type="EC" id="2.7.13.3" evidence="2"/>
<evidence type="ECO:0000259" key="8">
    <source>
        <dbReference type="PROSITE" id="PS50109"/>
    </source>
</evidence>
<dbReference type="InterPro" id="IPR003594">
    <property type="entry name" value="HATPase_dom"/>
</dbReference>
<dbReference type="OrthoDB" id="607558at2"/>
<dbReference type="InterPro" id="IPR000014">
    <property type="entry name" value="PAS"/>
</dbReference>
<dbReference type="InterPro" id="IPR036097">
    <property type="entry name" value="HisK_dim/P_sf"/>
</dbReference>
<evidence type="ECO:0000256" key="4">
    <source>
        <dbReference type="ARBA" id="ARBA00022679"/>
    </source>
</evidence>
<dbReference type="InterPro" id="IPR003661">
    <property type="entry name" value="HisK_dim/P_dom"/>
</dbReference>
<dbReference type="Gene3D" id="3.30.450.20">
    <property type="entry name" value="PAS domain"/>
    <property type="match status" value="3"/>
</dbReference>
<dbReference type="InterPro" id="IPR036890">
    <property type="entry name" value="HATPase_C_sf"/>
</dbReference>
<dbReference type="InterPro" id="IPR005467">
    <property type="entry name" value="His_kinase_dom"/>
</dbReference>
<evidence type="ECO:0000256" key="5">
    <source>
        <dbReference type="ARBA" id="ARBA00022777"/>
    </source>
</evidence>